<keyword evidence="1" id="KW-0812">Transmembrane</keyword>
<dbReference type="EMBL" id="SMAK01000009">
    <property type="protein sequence ID" value="TCT08341.1"/>
    <property type="molecule type" value="Genomic_DNA"/>
</dbReference>
<evidence type="ECO:0000313" key="3">
    <source>
        <dbReference type="Proteomes" id="UP000295678"/>
    </source>
</evidence>
<proteinExistence type="predicted"/>
<dbReference type="PANTHER" id="PTHR38602:SF1">
    <property type="entry name" value="INNER MEMBRANE PROTEIN"/>
    <property type="match status" value="1"/>
</dbReference>
<organism evidence="2 3">
    <name type="scientific">Tepidamorphus gemmatus</name>
    <dbReference type="NCBI Taxonomy" id="747076"/>
    <lineage>
        <taxon>Bacteria</taxon>
        <taxon>Pseudomonadati</taxon>
        <taxon>Pseudomonadota</taxon>
        <taxon>Alphaproteobacteria</taxon>
        <taxon>Hyphomicrobiales</taxon>
        <taxon>Tepidamorphaceae</taxon>
        <taxon>Tepidamorphus</taxon>
    </lineage>
</organism>
<dbReference type="InterPro" id="IPR019201">
    <property type="entry name" value="DUF2065"/>
</dbReference>
<keyword evidence="3" id="KW-1185">Reference proteome</keyword>
<evidence type="ECO:0008006" key="4">
    <source>
        <dbReference type="Google" id="ProtNLM"/>
    </source>
</evidence>
<feature type="transmembrane region" description="Helical" evidence="1">
    <location>
        <begin position="39"/>
        <end position="59"/>
    </location>
</feature>
<dbReference type="Pfam" id="PF09838">
    <property type="entry name" value="DUF2065"/>
    <property type="match status" value="1"/>
</dbReference>
<evidence type="ECO:0000313" key="2">
    <source>
        <dbReference type="EMBL" id="TCT08341.1"/>
    </source>
</evidence>
<dbReference type="RefSeq" id="WP_132807269.1">
    <property type="nucleotide sequence ID" value="NZ_SMAK01000009.1"/>
</dbReference>
<comment type="caution">
    <text evidence="2">The sequence shown here is derived from an EMBL/GenBank/DDBJ whole genome shotgun (WGS) entry which is preliminary data.</text>
</comment>
<gene>
    <name evidence="2" type="ORF">EDC22_10915</name>
</gene>
<reference evidence="2 3" key="1">
    <citation type="submission" date="2019-03" db="EMBL/GenBank/DDBJ databases">
        <title>Genomic Encyclopedia of Type Strains, Phase IV (KMG-IV): sequencing the most valuable type-strain genomes for metagenomic binning, comparative biology and taxonomic classification.</title>
        <authorList>
            <person name="Goeker M."/>
        </authorList>
    </citation>
    <scope>NUCLEOTIDE SEQUENCE [LARGE SCALE GENOMIC DNA]</scope>
    <source>
        <strain evidence="2 3">DSM 19345</strain>
    </source>
</reference>
<dbReference type="PANTHER" id="PTHR38602">
    <property type="entry name" value="INNER MEMBRANE PROTEIN-RELATED"/>
    <property type="match status" value="1"/>
</dbReference>
<protein>
    <recommendedName>
        <fullName evidence="4">DUF2065 domain-containing protein</fullName>
    </recommendedName>
</protein>
<dbReference type="OrthoDB" id="9815199at2"/>
<sequence>MSDLVVAIGLVLVIEGVVYAAFPGGLKRMMESALTMPDATLRAGGLVAAATGLLIVWLVRG</sequence>
<keyword evidence="1" id="KW-1133">Transmembrane helix</keyword>
<dbReference type="Proteomes" id="UP000295678">
    <property type="component" value="Unassembled WGS sequence"/>
</dbReference>
<accession>A0A4R3M4U4</accession>
<keyword evidence="1" id="KW-0472">Membrane</keyword>
<evidence type="ECO:0000256" key="1">
    <source>
        <dbReference type="SAM" id="Phobius"/>
    </source>
</evidence>
<name>A0A4R3M4U4_9HYPH</name>
<dbReference type="AlphaFoldDB" id="A0A4R3M4U4"/>